<dbReference type="InterPro" id="IPR001510">
    <property type="entry name" value="Znf_PARP"/>
</dbReference>
<dbReference type="InterPro" id="IPR023214">
    <property type="entry name" value="HAD_sf"/>
</dbReference>
<reference evidence="9 10" key="1">
    <citation type="submission" date="2019-12" db="EMBL/GenBank/DDBJ databases">
        <authorList>
            <person name="Alioto T."/>
            <person name="Alioto T."/>
            <person name="Gomez Garrido J."/>
        </authorList>
    </citation>
    <scope>NUCLEOTIDE SEQUENCE [LARGE SCALE GENOMIC DNA]</scope>
</reference>
<dbReference type="Proteomes" id="UP000594638">
    <property type="component" value="Unassembled WGS sequence"/>
</dbReference>
<dbReference type="OrthoDB" id="19045at2759"/>
<accession>A0A8S0T108</accession>
<dbReference type="GO" id="GO:0005634">
    <property type="term" value="C:nucleus"/>
    <property type="evidence" value="ECO:0007669"/>
    <property type="project" value="UniProtKB-SubCell"/>
</dbReference>
<comment type="caution">
    <text evidence="9">The sequence shown here is derived from an EMBL/GenBank/DDBJ whole genome shotgun (WGS) entry which is preliminary data.</text>
</comment>
<dbReference type="GO" id="GO:0003690">
    <property type="term" value="F:double-stranded DNA binding"/>
    <property type="evidence" value="ECO:0007669"/>
    <property type="project" value="TreeGrafter"/>
</dbReference>
<dbReference type="NCBIfam" id="TIGR01664">
    <property type="entry name" value="DNA-3'-Pase"/>
    <property type="match status" value="1"/>
</dbReference>
<dbReference type="PANTHER" id="PTHR12083:SF9">
    <property type="entry name" value="BIFUNCTIONAL POLYNUCLEOTIDE PHOSPHATASE_KINASE"/>
    <property type="match status" value="1"/>
</dbReference>
<dbReference type="EMBL" id="CACTIH010005597">
    <property type="protein sequence ID" value="CAA2998570.1"/>
    <property type="molecule type" value="Genomic_DNA"/>
</dbReference>
<dbReference type="InterPro" id="IPR036412">
    <property type="entry name" value="HAD-like_sf"/>
</dbReference>
<dbReference type="FunFam" id="3.40.50.1000:FF:000198">
    <property type="entry name" value="Bifunctional polynucleotide phosphatase/kinase"/>
    <property type="match status" value="1"/>
</dbReference>
<evidence type="ECO:0000256" key="2">
    <source>
        <dbReference type="ARBA" id="ARBA00022723"/>
    </source>
</evidence>
<gene>
    <name evidence="9" type="ORF">OLEA9_A070853</name>
</gene>
<keyword evidence="7" id="KW-0539">Nucleus</keyword>
<dbReference type="Pfam" id="PF08645">
    <property type="entry name" value="PNK3P"/>
    <property type="match status" value="1"/>
</dbReference>
<dbReference type="SUPFAM" id="SSF57716">
    <property type="entry name" value="Glucocorticoid receptor-like (DNA-binding domain)"/>
    <property type="match status" value="1"/>
</dbReference>
<dbReference type="InterPro" id="IPR006549">
    <property type="entry name" value="HAD-SF_hydro_IIIA"/>
</dbReference>
<dbReference type="NCBIfam" id="TIGR01662">
    <property type="entry name" value="HAD-SF-IIIA"/>
    <property type="match status" value="1"/>
</dbReference>
<dbReference type="AlphaFoldDB" id="A0A8S0T108"/>
<dbReference type="PROSITE" id="PS50064">
    <property type="entry name" value="ZF_PARP_2"/>
    <property type="match status" value="1"/>
</dbReference>
<keyword evidence="4" id="KW-0863">Zinc-finger</keyword>
<keyword evidence="2" id="KW-0479">Metal-binding</keyword>
<comment type="subcellular location">
    <subcellularLocation>
        <location evidence="1">Nucleus</location>
    </subcellularLocation>
</comment>
<evidence type="ECO:0000313" key="9">
    <source>
        <dbReference type="EMBL" id="CAA2998570.1"/>
    </source>
</evidence>
<dbReference type="Gene3D" id="3.40.50.1000">
    <property type="entry name" value="HAD superfamily/HAD-like"/>
    <property type="match status" value="1"/>
</dbReference>
<dbReference type="GO" id="GO:0006281">
    <property type="term" value="P:DNA repair"/>
    <property type="evidence" value="ECO:0007669"/>
    <property type="project" value="TreeGrafter"/>
</dbReference>
<dbReference type="Gramene" id="OE9A070853T1">
    <property type="protein sequence ID" value="OE9A070853C1"/>
    <property type="gene ID" value="OE9A070853"/>
</dbReference>
<dbReference type="InterPro" id="IPR006551">
    <property type="entry name" value="Polynucleotide_phosphatase"/>
</dbReference>
<name>A0A8S0T108_OLEEU</name>
<dbReference type="CDD" id="cd01625">
    <property type="entry name" value="HAD_PNP"/>
    <property type="match status" value="1"/>
</dbReference>
<keyword evidence="3" id="KW-0677">Repeat</keyword>
<sequence>MLMSPIFSFIKIAHVHKPRNLNPNLKFLYKKTLSHISTRFHLCTVSVAMSSASVKIVAEYAKSGRSSCKKCSKSIASSSLRLGLVSKDPRGFDMTKWHHFNCFPFTDSNAISSAEAITGFSSLKTSDQEALKKLANEGAQTSMKISDGKKDTAAVSVKRGAKGLKINHTDDVESNEQKQGNFKKQKLSTPSEGGELEIAFSASDIKEKYKDTMLLPKWKAFQTIIFLERDDGLRDSSKIAAFDFDGCLAKTSVKRVGADAWSVMYPSIPEKLKSLYNDDYKLVIFTNESNIERWKNKRQAAVDSKIGRLENFIKLVEVPIQVFIACGVNSGQLEDPFRKPKPGMWRIMEKQFNSGLPIDMDRSFYVGDAAGRPNDHSDADIKFAQAIGLKFYVPEEFFMSSA</sequence>
<evidence type="ECO:0000256" key="4">
    <source>
        <dbReference type="ARBA" id="ARBA00022771"/>
    </source>
</evidence>
<dbReference type="Gene3D" id="3.30.1740.10">
    <property type="entry name" value="Zinc finger, PARP-type"/>
    <property type="match status" value="1"/>
</dbReference>
<dbReference type="SUPFAM" id="SSF56784">
    <property type="entry name" value="HAD-like"/>
    <property type="match status" value="1"/>
</dbReference>
<dbReference type="InterPro" id="IPR036957">
    <property type="entry name" value="Znf_PARP_sf"/>
</dbReference>
<keyword evidence="5" id="KW-0862">Zinc</keyword>
<evidence type="ECO:0000256" key="1">
    <source>
        <dbReference type="ARBA" id="ARBA00004123"/>
    </source>
</evidence>
<dbReference type="FunFam" id="3.30.1740.10:FF:000006">
    <property type="entry name" value="Poly [ADP-ribose] polymerase"/>
    <property type="match status" value="1"/>
</dbReference>
<dbReference type="GO" id="GO:0046404">
    <property type="term" value="F:ATP-dependent polydeoxyribonucleotide 5'-hydroxyl-kinase activity"/>
    <property type="evidence" value="ECO:0007669"/>
    <property type="project" value="TreeGrafter"/>
</dbReference>
<dbReference type="SMART" id="SM01336">
    <property type="entry name" value="zf-PARP"/>
    <property type="match status" value="1"/>
</dbReference>
<dbReference type="GO" id="GO:0046403">
    <property type="term" value="F:polynucleotide 3'-phosphatase activity"/>
    <property type="evidence" value="ECO:0007669"/>
    <property type="project" value="TreeGrafter"/>
</dbReference>
<proteinExistence type="predicted"/>
<feature type="domain" description="PARP-type" evidence="8">
    <location>
        <begin position="56"/>
        <end position="139"/>
    </location>
</feature>
<evidence type="ECO:0000313" key="10">
    <source>
        <dbReference type="Proteomes" id="UP000594638"/>
    </source>
</evidence>
<evidence type="ECO:0000259" key="8">
    <source>
        <dbReference type="PROSITE" id="PS50064"/>
    </source>
</evidence>
<dbReference type="Pfam" id="PF00645">
    <property type="entry name" value="zf-PARP"/>
    <property type="match status" value="1"/>
</dbReference>
<keyword evidence="6" id="KW-0238">DNA-binding</keyword>
<dbReference type="InterPro" id="IPR013954">
    <property type="entry name" value="PNK3P"/>
</dbReference>
<keyword evidence="10" id="KW-1185">Reference proteome</keyword>
<dbReference type="PANTHER" id="PTHR12083">
    <property type="entry name" value="BIFUNCTIONAL POLYNUCLEOTIDE PHOSPHATASE/KINASE"/>
    <property type="match status" value="1"/>
</dbReference>
<evidence type="ECO:0000256" key="5">
    <source>
        <dbReference type="ARBA" id="ARBA00022833"/>
    </source>
</evidence>
<dbReference type="GO" id="GO:0008270">
    <property type="term" value="F:zinc ion binding"/>
    <property type="evidence" value="ECO:0007669"/>
    <property type="project" value="UniProtKB-KW"/>
</dbReference>
<evidence type="ECO:0000256" key="6">
    <source>
        <dbReference type="ARBA" id="ARBA00023125"/>
    </source>
</evidence>
<evidence type="ECO:0000256" key="3">
    <source>
        <dbReference type="ARBA" id="ARBA00022737"/>
    </source>
</evidence>
<organism evidence="9 10">
    <name type="scientific">Olea europaea subsp. europaea</name>
    <dbReference type="NCBI Taxonomy" id="158383"/>
    <lineage>
        <taxon>Eukaryota</taxon>
        <taxon>Viridiplantae</taxon>
        <taxon>Streptophyta</taxon>
        <taxon>Embryophyta</taxon>
        <taxon>Tracheophyta</taxon>
        <taxon>Spermatophyta</taxon>
        <taxon>Magnoliopsida</taxon>
        <taxon>eudicotyledons</taxon>
        <taxon>Gunneridae</taxon>
        <taxon>Pentapetalae</taxon>
        <taxon>asterids</taxon>
        <taxon>lamiids</taxon>
        <taxon>Lamiales</taxon>
        <taxon>Oleaceae</taxon>
        <taxon>Oleeae</taxon>
        <taxon>Olea</taxon>
    </lineage>
</organism>
<evidence type="ECO:0000256" key="7">
    <source>
        <dbReference type="ARBA" id="ARBA00023242"/>
    </source>
</evidence>
<protein>
    <submittedName>
        <fullName evidence="9">Polynucleotide 3 -phosphatase ZDP</fullName>
    </submittedName>
</protein>